<organism evidence="7 8">
    <name type="scientific">Jingyaoa shaoxingensis</name>
    <dbReference type="NCBI Taxonomy" id="2763671"/>
    <lineage>
        <taxon>Bacteria</taxon>
        <taxon>Bacillati</taxon>
        <taxon>Bacillota</taxon>
        <taxon>Clostridia</taxon>
        <taxon>Lachnospirales</taxon>
        <taxon>Lachnospiraceae</taxon>
        <taxon>Jingyaoa</taxon>
    </lineage>
</organism>
<comment type="subcellular location">
    <subcellularLocation>
        <location evidence="1">Membrane</location>
        <topology evidence="1">Multi-pass membrane protein</topology>
    </subcellularLocation>
</comment>
<feature type="transmembrane region" description="Helical" evidence="6">
    <location>
        <begin position="26"/>
        <end position="53"/>
    </location>
</feature>
<keyword evidence="8" id="KW-1185">Reference proteome</keyword>
<evidence type="ECO:0000313" key="7">
    <source>
        <dbReference type="EMBL" id="MBC8571629.1"/>
    </source>
</evidence>
<evidence type="ECO:0000256" key="4">
    <source>
        <dbReference type="ARBA" id="ARBA00022989"/>
    </source>
</evidence>
<dbReference type="InterPro" id="IPR003339">
    <property type="entry name" value="ABC/ECF_trnsptr_transmembrane"/>
</dbReference>
<dbReference type="InterPro" id="IPR051611">
    <property type="entry name" value="ECF_transporter_component"/>
</dbReference>
<evidence type="ECO:0000256" key="1">
    <source>
        <dbReference type="ARBA" id="ARBA00004141"/>
    </source>
</evidence>
<keyword evidence="4 6" id="KW-1133">Transmembrane helix</keyword>
<evidence type="ECO:0000256" key="2">
    <source>
        <dbReference type="ARBA" id="ARBA00022475"/>
    </source>
</evidence>
<reference evidence="7 8" key="1">
    <citation type="submission" date="2020-08" db="EMBL/GenBank/DDBJ databases">
        <title>Genome public.</title>
        <authorList>
            <person name="Liu C."/>
            <person name="Sun Q."/>
        </authorList>
    </citation>
    <scope>NUCLEOTIDE SEQUENCE [LARGE SCALE GENOMIC DNA]</scope>
    <source>
        <strain evidence="7 8">NSJ-46</strain>
    </source>
</reference>
<dbReference type="Proteomes" id="UP000657421">
    <property type="component" value="Unassembled WGS sequence"/>
</dbReference>
<proteinExistence type="predicted"/>
<protein>
    <submittedName>
        <fullName evidence="7">Energy-coupling factor transporter transmembrane protein EcfT</fullName>
    </submittedName>
</protein>
<name>A0ABR7N5G7_9FIRM</name>
<dbReference type="PANTHER" id="PTHR34857">
    <property type="entry name" value="SLL0384 PROTEIN"/>
    <property type="match status" value="1"/>
</dbReference>
<evidence type="ECO:0000256" key="3">
    <source>
        <dbReference type="ARBA" id="ARBA00022692"/>
    </source>
</evidence>
<dbReference type="EMBL" id="JACRSZ010000001">
    <property type="protein sequence ID" value="MBC8571629.1"/>
    <property type="molecule type" value="Genomic_DNA"/>
</dbReference>
<keyword evidence="3 6" id="KW-0812">Transmembrane</keyword>
<comment type="caution">
    <text evidence="7">The sequence shown here is derived from an EMBL/GenBank/DDBJ whole genome shotgun (WGS) entry which is preliminary data.</text>
</comment>
<dbReference type="PANTHER" id="PTHR34857:SF2">
    <property type="entry name" value="SLL0384 PROTEIN"/>
    <property type="match status" value="1"/>
</dbReference>
<accession>A0ABR7N5G7</accession>
<feature type="transmembrane region" description="Helical" evidence="6">
    <location>
        <begin position="109"/>
        <end position="129"/>
    </location>
</feature>
<feature type="transmembrane region" description="Helical" evidence="6">
    <location>
        <begin position="149"/>
        <end position="171"/>
    </location>
</feature>
<evidence type="ECO:0000256" key="5">
    <source>
        <dbReference type="ARBA" id="ARBA00023136"/>
    </source>
</evidence>
<feature type="transmembrane region" description="Helical" evidence="6">
    <location>
        <begin position="247"/>
        <end position="266"/>
    </location>
</feature>
<evidence type="ECO:0000256" key="6">
    <source>
        <dbReference type="SAM" id="Phobius"/>
    </source>
</evidence>
<keyword evidence="2" id="KW-1003">Cell membrane</keyword>
<keyword evidence="5 6" id="KW-0472">Membrane</keyword>
<sequence length="268" mass="30223">MIRDITIGQYYPTDSVIHRLDPRTKLVWTLAYIFSLFLFRSFASYAVATILLITVIKISKVPFKFMVKGMKAVVILLLITVAFNLFLIPGTTLVQIWKLRITYEGLNTAVFMALRLTYLIIGSSVMTLTTTPNQLTDGMEKGLAPLNKIHVPVHDVAMMMSIALRFIPILLEETDKIMKAQMARGADFETGNLITKAKNMIPLLVPLFISAFRRANDLAMAMEARGYYGGEGRTKMRPLVYQKNDRIAYIILPLYLMAMFAAKKIVGV</sequence>
<dbReference type="RefSeq" id="WP_249306561.1">
    <property type="nucleotide sequence ID" value="NZ_JACRSZ010000001.1"/>
</dbReference>
<dbReference type="Pfam" id="PF02361">
    <property type="entry name" value="CbiQ"/>
    <property type="match status" value="1"/>
</dbReference>
<gene>
    <name evidence="7" type="ORF">H8716_00800</name>
</gene>
<dbReference type="CDD" id="cd16914">
    <property type="entry name" value="EcfT"/>
    <property type="match status" value="1"/>
</dbReference>
<evidence type="ECO:0000313" key="8">
    <source>
        <dbReference type="Proteomes" id="UP000657421"/>
    </source>
</evidence>
<feature type="transmembrane region" description="Helical" evidence="6">
    <location>
        <begin position="73"/>
        <end position="97"/>
    </location>
</feature>